<proteinExistence type="predicted"/>
<sequence length="305" mass="35197">MKALLIGYGSIGRRHDEVLSTFSDIEETHIVTKQTLSERVTFKALENVENIQTYDYFLIASETKKHYEQLCWLNKQVSGKKIFCEKPLFEKHYDLPVINNQVYVGYVLRFHLVLQKIKSLLEGQKILTVNIACGSYLPNWRTNIDYRDSYSAKKAEGGGVLLDLSHELDYAAWLAGDLLEIKSYQTKLSDLEIDSDDLVTLVGKTNQKAIINLVVDYFSQSAHRLIRINTNGFTLEADLIKNKLIQTHVTGEKEVFAFETLQRNDMFQAMHHEILFNEQKHYVCTLEQGLRIMQTINTIQEQNNV</sequence>
<dbReference type="InterPro" id="IPR000683">
    <property type="entry name" value="Gfo/Idh/MocA-like_OxRdtase_N"/>
</dbReference>
<accession>W0DXH9</accession>
<dbReference type="PANTHER" id="PTHR43377:SF1">
    <property type="entry name" value="BILIVERDIN REDUCTASE A"/>
    <property type="match status" value="1"/>
</dbReference>
<dbReference type="InterPro" id="IPR036291">
    <property type="entry name" value="NAD(P)-bd_dom_sf"/>
</dbReference>
<dbReference type="EMBL" id="CP007030">
    <property type="protein sequence ID" value="AHF01586.1"/>
    <property type="molecule type" value="Genomic_DNA"/>
</dbReference>
<feature type="domain" description="GFO/IDH/MocA-like oxidoreductase" evidence="2">
    <location>
        <begin position="115"/>
        <end position="222"/>
    </location>
</feature>
<dbReference type="SUPFAM" id="SSF55347">
    <property type="entry name" value="Glyceraldehyde-3-phosphate dehydrogenase-like, C-terminal domain"/>
    <property type="match status" value="1"/>
</dbReference>
<dbReference type="RefSeq" id="WP_006460547.1">
    <property type="nucleotide sequence ID" value="NZ_CP007030.1"/>
</dbReference>
<dbReference type="Proteomes" id="UP000005380">
    <property type="component" value="Chromosome"/>
</dbReference>
<dbReference type="STRING" id="717772.THIAE_07305"/>
<gene>
    <name evidence="3" type="ORF">THIAE_07305</name>
</gene>
<evidence type="ECO:0000259" key="1">
    <source>
        <dbReference type="Pfam" id="PF01408"/>
    </source>
</evidence>
<keyword evidence="4" id="KW-1185">Reference proteome</keyword>
<dbReference type="eggNOG" id="COG0673">
    <property type="taxonomic scope" value="Bacteria"/>
</dbReference>
<protein>
    <submittedName>
        <fullName evidence="3">Oxidoreductase</fullName>
    </submittedName>
</protein>
<dbReference type="OrthoDB" id="9781031at2"/>
<dbReference type="AlphaFoldDB" id="W0DXH9"/>
<dbReference type="InterPro" id="IPR051450">
    <property type="entry name" value="Gfo/Idh/MocA_Oxidoreductases"/>
</dbReference>
<organism evidence="3 4">
    <name type="scientific">Thiomicrospira aerophila AL3</name>
    <dbReference type="NCBI Taxonomy" id="717772"/>
    <lineage>
        <taxon>Bacteria</taxon>
        <taxon>Pseudomonadati</taxon>
        <taxon>Pseudomonadota</taxon>
        <taxon>Gammaproteobacteria</taxon>
        <taxon>Thiotrichales</taxon>
        <taxon>Piscirickettsiaceae</taxon>
        <taxon>Thiomicrospira</taxon>
    </lineage>
</organism>
<dbReference type="Gene3D" id="3.30.360.10">
    <property type="entry name" value="Dihydrodipicolinate Reductase, domain 2"/>
    <property type="match status" value="1"/>
</dbReference>
<dbReference type="Pfam" id="PF01408">
    <property type="entry name" value="GFO_IDH_MocA"/>
    <property type="match status" value="1"/>
</dbReference>
<dbReference type="Gene3D" id="3.40.50.720">
    <property type="entry name" value="NAD(P)-binding Rossmann-like Domain"/>
    <property type="match status" value="1"/>
</dbReference>
<dbReference type="InParanoid" id="W0DXH9"/>
<dbReference type="KEGG" id="tao:THIAE_07305"/>
<evidence type="ECO:0000313" key="4">
    <source>
        <dbReference type="Proteomes" id="UP000005380"/>
    </source>
</evidence>
<dbReference type="SUPFAM" id="SSF51735">
    <property type="entry name" value="NAD(P)-binding Rossmann-fold domains"/>
    <property type="match status" value="1"/>
</dbReference>
<dbReference type="HOGENOM" id="CLU_023194_10_1_6"/>
<dbReference type="GO" id="GO:0000166">
    <property type="term" value="F:nucleotide binding"/>
    <property type="evidence" value="ECO:0007669"/>
    <property type="project" value="InterPro"/>
</dbReference>
<feature type="domain" description="Gfo/Idh/MocA-like oxidoreductase N-terminal" evidence="1">
    <location>
        <begin position="2"/>
        <end position="90"/>
    </location>
</feature>
<reference evidence="3 4" key="1">
    <citation type="submission" date="2013-12" db="EMBL/GenBank/DDBJ databases">
        <authorList>
            <consortium name="DOE Joint Genome Institute"/>
            <person name="Kappler U."/>
            <person name="Huntemann M."/>
            <person name="Han J."/>
            <person name="Chen A."/>
            <person name="Kyrpides N."/>
            <person name="Mavromatis K."/>
            <person name="Markowitz V."/>
            <person name="Palaniappan K."/>
            <person name="Ivanova N."/>
            <person name="Schaumberg A."/>
            <person name="Pati A."/>
            <person name="Liolios K."/>
            <person name="Nordberg H.P."/>
            <person name="Cantor M.N."/>
            <person name="Hua S.X."/>
            <person name="Woyke T."/>
        </authorList>
    </citation>
    <scope>NUCLEOTIDE SEQUENCE [LARGE SCALE GENOMIC DNA]</scope>
    <source>
        <strain evidence="4">AL2</strain>
    </source>
</reference>
<dbReference type="InterPro" id="IPR055170">
    <property type="entry name" value="GFO_IDH_MocA-like_dom"/>
</dbReference>
<evidence type="ECO:0000259" key="2">
    <source>
        <dbReference type="Pfam" id="PF22725"/>
    </source>
</evidence>
<name>W0DXH9_9GAMM</name>
<evidence type="ECO:0000313" key="3">
    <source>
        <dbReference type="EMBL" id="AHF01586.1"/>
    </source>
</evidence>
<dbReference type="PANTHER" id="PTHR43377">
    <property type="entry name" value="BILIVERDIN REDUCTASE A"/>
    <property type="match status" value="1"/>
</dbReference>
<dbReference type="Pfam" id="PF22725">
    <property type="entry name" value="GFO_IDH_MocA_C3"/>
    <property type="match status" value="1"/>
</dbReference>